<dbReference type="GO" id="GO:0003735">
    <property type="term" value="F:structural constituent of ribosome"/>
    <property type="evidence" value="ECO:0007669"/>
    <property type="project" value="InterPro"/>
</dbReference>
<evidence type="ECO:0000259" key="7">
    <source>
        <dbReference type="Pfam" id="PF00281"/>
    </source>
</evidence>
<dbReference type="FunFam" id="3.30.1440.10:FF:000001">
    <property type="entry name" value="50S ribosomal protein L5"/>
    <property type="match status" value="1"/>
</dbReference>
<dbReference type="InterPro" id="IPR020930">
    <property type="entry name" value="Ribosomal_uL5_bac-type"/>
</dbReference>
<dbReference type="GO" id="GO:0000049">
    <property type="term" value="F:tRNA binding"/>
    <property type="evidence" value="ECO:0007669"/>
    <property type="project" value="UniProtKB-UniRule"/>
</dbReference>
<feature type="domain" description="Large ribosomal subunit protein uL5 N-terminal" evidence="7">
    <location>
        <begin position="24"/>
        <end position="80"/>
    </location>
</feature>
<dbReference type="InterPro" id="IPR002132">
    <property type="entry name" value="Ribosomal_uL5"/>
</dbReference>
<dbReference type="GO" id="GO:0006412">
    <property type="term" value="P:translation"/>
    <property type="evidence" value="ECO:0007669"/>
    <property type="project" value="UniProtKB-UniRule"/>
</dbReference>
<protein>
    <recommendedName>
        <fullName evidence="4 5">Large ribosomal subunit protein uL5</fullName>
    </recommendedName>
</protein>
<comment type="subunit">
    <text evidence="5">Part of the 50S ribosomal subunit; part of the 5S rRNA/L5/L18/L25 subcomplex. Contacts the 5S rRNA and the P site tRNA. Forms a bridge to the 30S subunit in the 70S ribosome.</text>
</comment>
<reference evidence="9 10" key="1">
    <citation type="journal article" date="2015" name="Nature">
        <title>rRNA introns, odd ribosomes, and small enigmatic genomes across a large radiation of phyla.</title>
        <authorList>
            <person name="Brown C.T."/>
            <person name="Hug L.A."/>
            <person name="Thomas B.C."/>
            <person name="Sharon I."/>
            <person name="Castelle C.J."/>
            <person name="Singh A."/>
            <person name="Wilkins M.J."/>
            <person name="Williams K.H."/>
            <person name="Banfield J.F."/>
        </authorList>
    </citation>
    <scope>NUCLEOTIDE SEQUENCE [LARGE SCALE GENOMIC DNA]</scope>
</reference>
<keyword evidence="5" id="KW-0694">RNA-binding</keyword>
<dbReference type="PIRSF" id="PIRSF002161">
    <property type="entry name" value="Ribosomal_L5"/>
    <property type="match status" value="1"/>
</dbReference>
<evidence type="ECO:0000313" key="9">
    <source>
        <dbReference type="EMBL" id="KKP59640.1"/>
    </source>
</evidence>
<evidence type="ECO:0000256" key="5">
    <source>
        <dbReference type="HAMAP-Rule" id="MF_01333"/>
    </source>
</evidence>
<evidence type="ECO:0000256" key="4">
    <source>
        <dbReference type="ARBA" id="ARBA00035245"/>
    </source>
</evidence>
<evidence type="ECO:0000313" key="10">
    <source>
        <dbReference type="Proteomes" id="UP000034927"/>
    </source>
</evidence>
<dbReference type="GO" id="GO:0019843">
    <property type="term" value="F:rRNA binding"/>
    <property type="evidence" value="ECO:0007669"/>
    <property type="project" value="UniProtKB-UniRule"/>
</dbReference>
<dbReference type="Pfam" id="PF00673">
    <property type="entry name" value="Ribosomal_L5_C"/>
    <property type="match status" value="1"/>
</dbReference>
<dbReference type="GO" id="GO:1990904">
    <property type="term" value="C:ribonucleoprotein complex"/>
    <property type="evidence" value="ECO:0007669"/>
    <property type="project" value="UniProtKB-KW"/>
</dbReference>
<dbReference type="InterPro" id="IPR020929">
    <property type="entry name" value="Ribosomal_uL5_CS"/>
</dbReference>
<evidence type="ECO:0000256" key="2">
    <source>
        <dbReference type="ARBA" id="ARBA00022980"/>
    </source>
</evidence>
<accession>A0A0G0D8R3</accession>
<dbReference type="PATRIC" id="fig|1619045.3.peg.146"/>
<dbReference type="AlphaFoldDB" id="A0A0G0D8R3"/>
<sequence>MTNLYKFYKEDVVPKLKADLGYKNIMQVPKVSKVVLNAGIGRFIKDASYIENVERTLANISGQKPIRTKAKKAISNFKIREGLEIGVCVTLRGAQMYEFLEKLIKITFPRTRDFHGVSDKSFDKNGNYTIGFKENSPFPEVKSAEIEKLHGLQIIVNTTAKNATEGKLLLTYLGFPFEKNK</sequence>
<keyword evidence="2 5" id="KW-0689">Ribosomal protein</keyword>
<comment type="similarity">
    <text evidence="1 5 6">Belongs to the universal ribosomal protein uL5 family.</text>
</comment>
<dbReference type="PROSITE" id="PS00358">
    <property type="entry name" value="RIBOSOMAL_L5"/>
    <property type="match status" value="1"/>
</dbReference>
<evidence type="ECO:0000259" key="8">
    <source>
        <dbReference type="Pfam" id="PF00673"/>
    </source>
</evidence>
<proteinExistence type="inferred from homology"/>
<comment type="function">
    <text evidence="5">This is 1 of the proteins that bind and probably mediate the attachment of the 5S RNA into the large ribosomal subunit, where it forms part of the central protuberance. In the 70S ribosome it contacts protein S13 of the 30S subunit (bridge B1b), connecting the 2 subunits; this bridge is implicated in subunit movement. Contacts the P site tRNA; the 5S rRNA and some of its associated proteins might help stabilize positioning of ribosome-bound tRNAs.</text>
</comment>
<comment type="caution">
    <text evidence="9">The sequence shown here is derived from an EMBL/GenBank/DDBJ whole genome shotgun (WGS) entry which is preliminary data.</text>
</comment>
<dbReference type="SUPFAM" id="SSF55282">
    <property type="entry name" value="RL5-like"/>
    <property type="match status" value="1"/>
</dbReference>
<evidence type="ECO:0000256" key="3">
    <source>
        <dbReference type="ARBA" id="ARBA00023274"/>
    </source>
</evidence>
<dbReference type="GO" id="GO:0005840">
    <property type="term" value="C:ribosome"/>
    <property type="evidence" value="ECO:0007669"/>
    <property type="project" value="UniProtKB-KW"/>
</dbReference>
<keyword evidence="5" id="KW-0699">rRNA-binding</keyword>
<evidence type="ECO:0000256" key="1">
    <source>
        <dbReference type="ARBA" id="ARBA00008553"/>
    </source>
</evidence>
<dbReference type="InterPro" id="IPR022803">
    <property type="entry name" value="Ribosomal_uL5_dom_sf"/>
</dbReference>
<dbReference type="Pfam" id="PF00281">
    <property type="entry name" value="Ribosomal_L5"/>
    <property type="match status" value="1"/>
</dbReference>
<dbReference type="NCBIfam" id="NF000585">
    <property type="entry name" value="PRK00010.1"/>
    <property type="match status" value="1"/>
</dbReference>
<evidence type="ECO:0000256" key="6">
    <source>
        <dbReference type="RuleBase" id="RU003930"/>
    </source>
</evidence>
<dbReference type="Proteomes" id="UP000034927">
    <property type="component" value="Unassembled WGS sequence"/>
</dbReference>
<organism evidence="9 10">
    <name type="scientific">Candidatus Magasanikbacteria bacterium GW2011_GWC2_34_16</name>
    <dbReference type="NCBI Taxonomy" id="1619045"/>
    <lineage>
        <taxon>Bacteria</taxon>
        <taxon>Candidatus Magasanikiibacteriota</taxon>
    </lineage>
</organism>
<keyword evidence="5" id="KW-0820">tRNA-binding</keyword>
<dbReference type="EMBL" id="LBPO01000001">
    <property type="protein sequence ID" value="KKP59640.1"/>
    <property type="molecule type" value="Genomic_DNA"/>
</dbReference>
<dbReference type="PANTHER" id="PTHR11994">
    <property type="entry name" value="60S RIBOSOMAL PROTEIN L11-RELATED"/>
    <property type="match status" value="1"/>
</dbReference>
<dbReference type="Gene3D" id="3.30.1440.10">
    <property type="match status" value="1"/>
</dbReference>
<keyword evidence="3 5" id="KW-0687">Ribonucleoprotein</keyword>
<dbReference type="HAMAP" id="MF_01333_B">
    <property type="entry name" value="Ribosomal_uL5_B"/>
    <property type="match status" value="1"/>
</dbReference>
<gene>
    <name evidence="5" type="primary">rplE</name>
    <name evidence="9" type="ORF">UR53_C0001G0140</name>
</gene>
<feature type="domain" description="Large ribosomal subunit protein uL5 C-terminal" evidence="8">
    <location>
        <begin position="84"/>
        <end position="177"/>
    </location>
</feature>
<dbReference type="InterPro" id="IPR031310">
    <property type="entry name" value="Ribosomal_uL5_N"/>
</dbReference>
<dbReference type="InterPro" id="IPR031309">
    <property type="entry name" value="Ribosomal_uL5_C"/>
</dbReference>
<name>A0A0G0D8R3_9BACT</name>